<evidence type="ECO:0000256" key="7">
    <source>
        <dbReference type="ARBA" id="ARBA00023237"/>
    </source>
</evidence>
<keyword evidence="2 8" id="KW-0813">Transport</keyword>
<dbReference type="PROSITE" id="PS52016">
    <property type="entry name" value="TONB_DEPENDENT_REC_3"/>
    <property type="match status" value="1"/>
</dbReference>
<reference evidence="12 13" key="1">
    <citation type="submission" date="2019-10" db="EMBL/GenBank/DDBJ databases">
        <title>Prolixibacter strains distinguished by the presence of nitrate reductase genes were adept at nitrate-dependent anaerobic corrosion of metallic iron and carbon steel.</title>
        <authorList>
            <person name="Iino T."/>
            <person name="Shono N."/>
            <person name="Ito K."/>
            <person name="Nakamura R."/>
            <person name="Sueoka K."/>
            <person name="Harayama S."/>
            <person name="Ohkuma M."/>
        </authorList>
    </citation>
    <scope>NUCLEOTIDE SEQUENCE [LARGE SCALE GENOMIC DNA]</scope>
    <source>
        <strain evidence="12 13">JCM 13498</strain>
    </source>
</reference>
<dbReference type="Gene3D" id="2.40.170.20">
    <property type="entry name" value="TonB-dependent receptor, beta-barrel domain"/>
    <property type="match status" value="1"/>
</dbReference>
<dbReference type="Pfam" id="PF13715">
    <property type="entry name" value="CarbopepD_reg_2"/>
    <property type="match status" value="1"/>
</dbReference>
<evidence type="ECO:0000259" key="11">
    <source>
        <dbReference type="Pfam" id="PF07715"/>
    </source>
</evidence>
<gene>
    <name evidence="12" type="ORF">PbJCM13498_00500</name>
</gene>
<organism evidence="12 13">
    <name type="scientific">Prolixibacter bellariivorans</name>
    <dbReference type="NCBI Taxonomy" id="314319"/>
    <lineage>
        <taxon>Bacteria</taxon>
        <taxon>Pseudomonadati</taxon>
        <taxon>Bacteroidota</taxon>
        <taxon>Bacteroidia</taxon>
        <taxon>Marinilabiliales</taxon>
        <taxon>Prolixibacteraceae</taxon>
        <taxon>Prolixibacter</taxon>
    </lineage>
</organism>
<evidence type="ECO:0000256" key="5">
    <source>
        <dbReference type="ARBA" id="ARBA00023077"/>
    </source>
</evidence>
<dbReference type="NCBIfam" id="TIGR04057">
    <property type="entry name" value="SusC_RagA_signa"/>
    <property type="match status" value="1"/>
</dbReference>
<dbReference type="Pfam" id="PF00593">
    <property type="entry name" value="TonB_dep_Rec_b-barrel"/>
    <property type="match status" value="1"/>
</dbReference>
<dbReference type="InterPro" id="IPR012910">
    <property type="entry name" value="Plug_dom"/>
</dbReference>
<dbReference type="SUPFAM" id="SSF56935">
    <property type="entry name" value="Porins"/>
    <property type="match status" value="1"/>
</dbReference>
<dbReference type="InterPro" id="IPR039426">
    <property type="entry name" value="TonB-dep_rcpt-like"/>
</dbReference>
<dbReference type="EMBL" id="BLAX01000001">
    <property type="protein sequence ID" value="GET31187.1"/>
    <property type="molecule type" value="Genomic_DNA"/>
</dbReference>
<dbReference type="Proteomes" id="UP000391834">
    <property type="component" value="Unassembled WGS sequence"/>
</dbReference>
<accession>A0A5M4AUT4</accession>
<evidence type="ECO:0000256" key="3">
    <source>
        <dbReference type="ARBA" id="ARBA00022452"/>
    </source>
</evidence>
<comment type="subcellular location">
    <subcellularLocation>
        <location evidence="1 8">Cell outer membrane</location>
        <topology evidence="1 8">Multi-pass membrane protein</topology>
    </subcellularLocation>
</comment>
<evidence type="ECO:0000256" key="2">
    <source>
        <dbReference type="ARBA" id="ARBA00022448"/>
    </source>
</evidence>
<dbReference type="InterPro" id="IPR037066">
    <property type="entry name" value="Plug_dom_sf"/>
</dbReference>
<evidence type="ECO:0000256" key="4">
    <source>
        <dbReference type="ARBA" id="ARBA00022692"/>
    </source>
</evidence>
<evidence type="ECO:0000259" key="10">
    <source>
        <dbReference type="Pfam" id="PF00593"/>
    </source>
</evidence>
<dbReference type="NCBIfam" id="TIGR04056">
    <property type="entry name" value="OMP_RagA_SusC"/>
    <property type="match status" value="1"/>
</dbReference>
<name>A0A5M4AUT4_9BACT</name>
<evidence type="ECO:0000313" key="13">
    <source>
        <dbReference type="Proteomes" id="UP000391834"/>
    </source>
</evidence>
<dbReference type="AlphaFoldDB" id="A0A5M4AUT4"/>
<dbReference type="InterPro" id="IPR023996">
    <property type="entry name" value="TonB-dep_OMP_SusC/RagA"/>
</dbReference>
<evidence type="ECO:0000256" key="8">
    <source>
        <dbReference type="PROSITE-ProRule" id="PRU01360"/>
    </source>
</evidence>
<keyword evidence="13" id="KW-1185">Reference proteome</keyword>
<keyword evidence="3 8" id="KW-1134">Transmembrane beta strand</keyword>
<feature type="domain" description="TonB-dependent receptor-like beta-barrel" evidence="10">
    <location>
        <begin position="466"/>
        <end position="1011"/>
    </location>
</feature>
<dbReference type="Pfam" id="PF07715">
    <property type="entry name" value="Plug"/>
    <property type="match status" value="1"/>
</dbReference>
<sequence>MAQTKEITGTVTSADDGSSIPGVSVSVQGTTLGTITDIDGKYRISVPQNATTLVFSFVGMETQQVAISGSVINVTLSPDLVGLDEVLVVAYGTATRESFTGAAAVVDASTLEKRQVSNVTQALTGVTAGVQAASNTGQPGTSAKIRIRGVGSLSASSAPLYVVDGIPYGEDISSISTQDIQSVTVLKDAASAALYGARGANGVILITTKKGKKGKVSVNLDVKAGINQRSVPEYDIMTDPAMYYEKYYEGIYNNQIAAGLSPSDANVQANQLMFGNQGLEYNIYTVPDGQNLIDQNGKINPNATLGRVWDNDYYLINDNWYNELFGKTNTRKEVNLSVSGGNDKQTTFFSLNYLNDEGIISNSGFERITARINTDYQLNDWIKVGGNISYSNSVSRSPSDQSGLSSKNLFYVSRIVAPIYPLYVRGADKQIIVDDLGHTLYDYGTGEYPGLTRPIMSIANPASDLRLDKQQYNVDLIGIKGFANFNLMEGLKFALNVGYDVDNTRYLDKGNAYYGQSADFGGNIYKRNTHISALTLQELLTYKKSINQHSFDILVGHETYDRQWERMYGIKYNLFDPESEELSNAILRQETGSTGIGYFVQGYFSRLQYDYAQKYYLSASYRRDASSRFTPDNRWGNFWSVGGSWLMEKEGFLAGADWLDMLKYKISYGAQGNDALLYENPANYYDGGQNYYPAQDQFNIKNSNDDFAIELDYKGNKDITWETSYNLNTGFEFSLFNGTFSGSVEYFNRRVENMLYYIPVPPTVGYSSYPDNIGSMRNRGIDVDLHARLIHTPKFTWSVYVNGTHYKNEILSLPPQFSDPDGYINGRRILRVGGSIYDFWYPVYAGVNQETGAPQWRITNDDGTYGVTEDYSTASLKKNSDSPGTSLPDLQGGFGTSVDAFGFDFSVSCTYGLGGLTYDYIYQQLMHGGQASEAGTNWHKDILNSWTASNTNTDVPMVNFGGKDIGATSDRFLISSSYLSINNVTLGYTLPKKVLNKIDLEAVRLYFAADNVYLFSKRKGLDPRQNFSGSTDFIYSPIRTISVGANIKF</sequence>
<dbReference type="InterPro" id="IPR008969">
    <property type="entry name" value="CarboxyPept-like_regulatory"/>
</dbReference>
<dbReference type="GO" id="GO:0009279">
    <property type="term" value="C:cell outer membrane"/>
    <property type="evidence" value="ECO:0007669"/>
    <property type="project" value="UniProtKB-SubCell"/>
</dbReference>
<dbReference type="InterPro" id="IPR023997">
    <property type="entry name" value="TonB-dep_OMP_SusC/RagA_CS"/>
</dbReference>
<dbReference type="InterPro" id="IPR000531">
    <property type="entry name" value="Beta-barrel_TonB"/>
</dbReference>
<comment type="similarity">
    <text evidence="8 9">Belongs to the TonB-dependent receptor family.</text>
</comment>
<proteinExistence type="inferred from homology"/>
<feature type="domain" description="TonB-dependent receptor plug" evidence="11">
    <location>
        <begin position="98"/>
        <end position="203"/>
    </location>
</feature>
<keyword evidence="6 8" id="KW-0472">Membrane</keyword>
<protein>
    <submittedName>
        <fullName evidence="12">SusC/RagA family TonB-linked outer membrane protein</fullName>
    </submittedName>
</protein>
<keyword evidence="5 9" id="KW-0798">TonB box</keyword>
<dbReference type="InterPro" id="IPR036942">
    <property type="entry name" value="Beta-barrel_TonB_sf"/>
</dbReference>
<keyword evidence="4 8" id="KW-0812">Transmembrane</keyword>
<evidence type="ECO:0000256" key="6">
    <source>
        <dbReference type="ARBA" id="ARBA00023136"/>
    </source>
</evidence>
<comment type="caution">
    <text evidence="12">The sequence shown here is derived from an EMBL/GenBank/DDBJ whole genome shotgun (WGS) entry which is preliminary data.</text>
</comment>
<keyword evidence="7 8" id="KW-0998">Cell outer membrane</keyword>
<dbReference type="SUPFAM" id="SSF49464">
    <property type="entry name" value="Carboxypeptidase regulatory domain-like"/>
    <property type="match status" value="1"/>
</dbReference>
<evidence type="ECO:0000256" key="1">
    <source>
        <dbReference type="ARBA" id="ARBA00004571"/>
    </source>
</evidence>
<evidence type="ECO:0000256" key="9">
    <source>
        <dbReference type="RuleBase" id="RU003357"/>
    </source>
</evidence>
<dbReference type="Gene3D" id="2.170.130.10">
    <property type="entry name" value="TonB-dependent receptor, plug domain"/>
    <property type="match status" value="1"/>
</dbReference>
<evidence type="ECO:0000313" key="12">
    <source>
        <dbReference type="EMBL" id="GET31187.1"/>
    </source>
</evidence>
<dbReference type="Gene3D" id="2.60.40.1120">
    <property type="entry name" value="Carboxypeptidase-like, regulatory domain"/>
    <property type="match status" value="1"/>
</dbReference>